<name>A0A5J5B7S2_9ASTE</name>
<dbReference type="Proteomes" id="UP000325577">
    <property type="component" value="Linkage Group LG16"/>
</dbReference>
<keyword evidence="3" id="KW-1185">Reference proteome</keyword>
<feature type="region of interest" description="Disordered" evidence="1">
    <location>
        <begin position="105"/>
        <end position="130"/>
    </location>
</feature>
<gene>
    <name evidence="2" type="ORF">F0562_029657</name>
</gene>
<evidence type="ECO:0000256" key="1">
    <source>
        <dbReference type="SAM" id="MobiDB-lite"/>
    </source>
</evidence>
<reference evidence="2 3" key="1">
    <citation type="submission" date="2019-09" db="EMBL/GenBank/DDBJ databases">
        <title>A chromosome-level genome assembly of the Chinese tupelo Nyssa sinensis.</title>
        <authorList>
            <person name="Yang X."/>
            <person name="Kang M."/>
            <person name="Yang Y."/>
            <person name="Xiong H."/>
            <person name="Wang M."/>
            <person name="Zhang Z."/>
            <person name="Wang Z."/>
            <person name="Wu H."/>
            <person name="Ma T."/>
            <person name="Liu J."/>
            <person name="Xi Z."/>
        </authorList>
    </citation>
    <scope>NUCLEOTIDE SEQUENCE [LARGE SCALE GENOMIC DNA]</scope>
    <source>
        <strain evidence="2">J267</strain>
        <tissue evidence="2">Leaf</tissue>
    </source>
</reference>
<organism evidence="2 3">
    <name type="scientific">Nyssa sinensis</name>
    <dbReference type="NCBI Taxonomy" id="561372"/>
    <lineage>
        <taxon>Eukaryota</taxon>
        <taxon>Viridiplantae</taxon>
        <taxon>Streptophyta</taxon>
        <taxon>Embryophyta</taxon>
        <taxon>Tracheophyta</taxon>
        <taxon>Spermatophyta</taxon>
        <taxon>Magnoliopsida</taxon>
        <taxon>eudicotyledons</taxon>
        <taxon>Gunneridae</taxon>
        <taxon>Pentapetalae</taxon>
        <taxon>asterids</taxon>
        <taxon>Cornales</taxon>
        <taxon>Nyssaceae</taxon>
        <taxon>Nyssa</taxon>
    </lineage>
</organism>
<evidence type="ECO:0000313" key="3">
    <source>
        <dbReference type="Proteomes" id="UP000325577"/>
    </source>
</evidence>
<sequence>MELWLRADETSGVPPIWLATWRTTSGDALGISLMPRVEWIVGSSPLVFEIVSLVHTADAGRVMGTTSLNEPSTEWTPAALAEDRIAGVQATIDVEKGRQWQQEIVSDSTKQLRAGSSTAQDAPHERTKSSPILTWADGVEQGEFIPQFHPLAHAATSKASGSGLNSLPDFPHPQAHYVSNAEARRFDPMAENCGAPEVVQAKAILPIVSATNGVDSQADIFCAIRHIANQFGEGTPQPFVASNIRSGPPQVSSAAIQSTIPPVQTKTPLHPIAFGSNENSFQLSPLGVGPNVELSKLSPLEASTS</sequence>
<evidence type="ECO:0000313" key="2">
    <source>
        <dbReference type="EMBL" id="KAA8537211.1"/>
    </source>
</evidence>
<protein>
    <submittedName>
        <fullName evidence="2">Uncharacterized protein</fullName>
    </submittedName>
</protein>
<accession>A0A5J5B7S2</accession>
<dbReference type="EMBL" id="CM018039">
    <property type="protein sequence ID" value="KAA8537211.1"/>
    <property type="molecule type" value="Genomic_DNA"/>
</dbReference>
<feature type="compositionally biased region" description="Polar residues" evidence="1">
    <location>
        <begin position="105"/>
        <end position="120"/>
    </location>
</feature>
<proteinExistence type="predicted"/>
<dbReference type="AlphaFoldDB" id="A0A5J5B7S2"/>